<dbReference type="FunFam" id="3.40.50.300:FF:000398">
    <property type="entry name" value="Type IV pilus assembly ATPase PilB"/>
    <property type="match status" value="1"/>
</dbReference>
<dbReference type="Gene3D" id="3.30.450.90">
    <property type="match status" value="1"/>
</dbReference>
<dbReference type="Proteomes" id="UP000231019">
    <property type="component" value="Unassembled WGS sequence"/>
</dbReference>
<dbReference type="Pfam" id="PF05157">
    <property type="entry name" value="MshEN"/>
    <property type="match status" value="1"/>
</dbReference>
<keyword evidence="2" id="KW-0547">Nucleotide-binding</keyword>
<keyword evidence="3" id="KW-0067">ATP-binding</keyword>
<dbReference type="PROSITE" id="PS50110">
    <property type="entry name" value="RESPONSE_REGULATORY"/>
    <property type="match status" value="1"/>
</dbReference>
<feature type="compositionally biased region" description="Acidic residues" evidence="5">
    <location>
        <begin position="135"/>
        <end position="148"/>
    </location>
</feature>
<evidence type="ECO:0000256" key="1">
    <source>
        <dbReference type="ARBA" id="ARBA00006611"/>
    </source>
</evidence>
<feature type="region of interest" description="Disordered" evidence="5">
    <location>
        <begin position="132"/>
        <end position="179"/>
    </location>
</feature>
<comment type="caution">
    <text evidence="7">The sequence shown here is derived from an EMBL/GenBank/DDBJ whole genome shotgun (WGS) entry which is preliminary data.</text>
</comment>
<gene>
    <name evidence="7" type="ORF">COW36_05085</name>
</gene>
<dbReference type="SUPFAM" id="SSF160246">
    <property type="entry name" value="EspE N-terminal domain-like"/>
    <property type="match status" value="1"/>
</dbReference>
<protein>
    <recommendedName>
        <fullName evidence="6">Response regulatory domain-containing protein</fullName>
    </recommendedName>
</protein>
<dbReference type="GO" id="GO:0000160">
    <property type="term" value="P:phosphorelay signal transduction system"/>
    <property type="evidence" value="ECO:0007669"/>
    <property type="project" value="InterPro"/>
</dbReference>
<dbReference type="SUPFAM" id="SSF52172">
    <property type="entry name" value="CheY-like"/>
    <property type="match status" value="1"/>
</dbReference>
<evidence type="ECO:0000256" key="2">
    <source>
        <dbReference type="ARBA" id="ARBA00022741"/>
    </source>
</evidence>
<dbReference type="InterPro" id="IPR011006">
    <property type="entry name" value="CheY-like_superfamily"/>
</dbReference>
<dbReference type="InterPro" id="IPR027417">
    <property type="entry name" value="P-loop_NTPase"/>
</dbReference>
<evidence type="ECO:0000313" key="8">
    <source>
        <dbReference type="Proteomes" id="UP000231019"/>
    </source>
</evidence>
<dbReference type="GO" id="GO:0005886">
    <property type="term" value="C:plasma membrane"/>
    <property type="evidence" value="ECO:0007669"/>
    <property type="project" value="TreeGrafter"/>
</dbReference>
<proteinExistence type="inferred from homology"/>
<comment type="similarity">
    <text evidence="1">Belongs to the GSP E family.</text>
</comment>
<dbReference type="InterPro" id="IPR007831">
    <property type="entry name" value="T2SS_GspE_N"/>
</dbReference>
<keyword evidence="4" id="KW-0597">Phosphoprotein</keyword>
<dbReference type="Gene3D" id="3.40.50.2300">
    <property type="match status" value="1"/>
</dbReference>
<feature type="modified residue" description="4-aspartylphosphate" evidence="4">
    <location>
        <position position="57"/>
    </location>
</feature>
<feature type="compositionally biased region" description="Low complexity" evidence="5">
    <location>
        <begin position="169"/>
        <end position="179"/>
    </location>
</feature>
<dbReference type="AlphaFoldDB" id="A0A2M7G9F2"/>
<dbReference type="Pfam" id="PF00437">
    <property type="entry name" value="T2SSE"/>
    <property type="match status" value="1"/>
</dbReference>
<evidence type="ECO:0000259" key="6">
    <source>
        <dbReference type="PROSITE" id="PS50110"/>
    </source>
</evidence>
<dbReference type="GO" id="GO:0016887">
    <property type="term" value="F:ATP hydrolysis activity"/>
    <property type="evidence" value="ECO:0007669"/>
    <property type="project" value="TreeGrafter"/>
</dbReference>
<dbReference type="SUPFAM" id="SSF52540">
    <property type="entry name" value="P-loop containing nucleoside triphosphate hydrolases"/>
    <property type="match status" value="1"/>
</dbReference>
<dbReference type="PROSITE" id="PS00662">
    <property type="entry name" value="T2SP_E"/>
    <property type="match status" value="1"/>
</dbReference>
<dbReference type="PANTHER" id="PTHR30258:SF3">
    <property type="entry name" value="SLL1921 PROTEIN"/>
    <property type="match status" value="1"/>
</dbReference>
<evidence type="ECO:0000256" key="5">
    <source>
        <dbReference type="SAM" id="MobiDB-lite"/>
    </source>
</evidence>
<accession>A0A2M7G9F2</accession>
<dbReference type="InterPro" id="IPR037257">
    <property type="entry name" value="T2SS_E_N_sf"/>
</dbReference>
<dbReference type="Gene3D" id="3.30.300.160">
    <property type="entry name" value="Type II secretion system, protein E, N-terminal domain"/>
    <property type="match status" value="1"/>
</dbReference>
<dbReference type="PANTHER" id="PTHR30258">
    <property type="entry name" value="TYPE II SECRETION SYSTEM PROTEIN GSPE-RELATED"/>
    <property type="match status" value="1"/>
</dbReference>
<organism evidence="7 8">
    <name type="scientific">bacterium (Candidatus Blackallbacteria) CG17_big_fil_post_rev_8_21_14_2_50_48_46</name>
    <dbReference type="NCBI Taxonomy" id="2014261"/>
    <lineage>
        <taxon>Bacteria</taxon>
        <taxon>Candidatus Blackallbacteria</taxon>
    </lineage>
</organism>
<dbReference type="Gene3D" id="3.40.50.300">
    <property type="entry name" value="P-loop containing nucleotide triphosphate hydrolases"/>
    <property type="match status" value="1"/>
</dbReference>
<sequence>MSAAPKILFVDDDLDFARLIQFGLKRAGYDVSHVPSGQAALKFLNYTKSLPDVILLDIDLKDMTGYEVCEDIQTNQKWSLIPVLFLSGKQSTDSRLKAFQAGAVGYMSKPVQQEELEAQIRKALEVREQWTESFVPEEPEPEEPEPEVSTETLESLPVASESKGFQMQSPSSGSPVNSVPVEQISAGNMPGLVPVGSPMGYHETHLANRLKEEKSSPADFNGFVQHLCDRLEQPFDHSLTPDSLYLKGMQKGFSDTDLAQIIASYTGLGYLPEIHPEQLKLGVLPLPFCRRYHLVPFQTEQNQLAFLMPHPFEIEVSDALRRFRNAPKFISSPRILTQLLEGDLKKAQKKGEMQQPPVEMSELMQEVKSRYNKQQGSPLDVEDDTDEIYLPNVENDAPLVRLVNRLIAEAYEARASDIHIEAWEDCVMVRYRVDGELRDVHRLKPASLIMPMSARIKVMSGLNLAERRLPQDGRIVFKEYMRQGPDFDLRVAVAPMNFGEKIVMRIIDKHKTTLPLDSLGFSQRNLDLYRTLIKSPYGMILHVGPTGSGKSMTLYSALNEINKPEINIQTAEDPIEYTLPRINQLQVHSEIGLTFARALRSYLRQDPDVILIGEIRDQETAHIAIEAALTGHLLLSTLHTNDAASTLTRFIEMGVEPFMISSSILMICAQRLVRTLCMTCREPYKASALELKQLGLPADAHQILHRPGGCEQCQGRGYRGRTGIHELLIPTDSIRTALNTPGMNADDLKKLGVEQGMTTLYWDAMEKVMQGKTTLEEALSKVRPDEFDSRPQWWLEPQPETPVTVQNAKLFAGAEGVNLFD</sequence>
<dbReference type="Pfam" id="PF00072">
    <property type="entry name" value="Response_reg"/>
    <property type="match status" value="1"/>
</dbReference>
<name>A0A2M7G9F2_9BACT</name>
<evidence type="ECO:0000256" key="3">
    <source>
        <dbReference type="ARBA" id="ARBA00022840"/>
    </source>
</evidence>
<dbReference type="InterPro" id="IPR001789">
    <property type="entry name" value="Sig_transdc_resp-reg_receiver"/>
</dbReference>
<evidence type="ECO:0000313" key="7">
    <source>
        <dbReference type="EMBL" id="PIW18671.1"/>
    </source>
</evidence>
<feature type="domain" description="Response regulatory" evidence="6">
    <location>
        <begin position="6"/>
        <end position="124"/>
    </location>
</feature>
<dbReference type="InterPro" id="IPR001482">
    <property type="entry name" value="T2SS/T4SS_dom"/>
</dbReference>
<evidence type="ECO:0000256" key="4">
    <source>
        <dbReference type="PROSITE-ProRule" id="PRU00169"/>
    </source>
</evidence>
<dbReference type="SMART" id="SM00448">
    <property type="entry name" value="REC"/>
    <property type="match status" value="1"/>
</dbReference>
<reference evidence="7 8" key="1">
    <citation type="submission" date="2017-09" db="EMBL/GenBank/DDBJ databases">
        <title>Depth-based differentiation of microbial function through sediment-hosted aquifers and enrichment of novel symbionts in the deep terrestrial subsurface.</title>
        <authorList>
            <person name="Probst A.J."/>
            <person name="Ladd B."/>
            <person name="Jarett J.K."/>
            <person name="Geller-Mcgrath D.E."/>
            <person name="Sieber C.M."/>
            <person name="Emerson J.B."/>
            <person name="Anantharaman K."/>
            <person name="Thomas B.C."/>
            <person name="Malmstrom R."/>
            <person name="Stieglmeier M."/>
            <person name="Klingl A."/>
            <person name="Woyke T."/>
            <person name="Ryan C.M."/>
            <person name="Banfield J.F."/>
        </authorList>
    </citation>
    <scope>NUCLEOTIDE SEQUENCE [LARGE SCALE GENOMIC DNA]</scope>
    <source>
        <strain evidence="7">CG17_big_fil_post_rev_8_21_14_2_50_48_46</strain>
    </source>
</reference>
<dbReference type="CDD" id="cd01129">
    <property type="entry name" value="PulE-GspE-like"/>
    <property type="match status" value="1"/>
</dbReference>
<dbReference type="GO" id="GO:0005524">
    <property type="term" value="F:ATP binding"/>
    <property type="evidence" value="ECO:0007669"/>
    <property type="project" value="UniProtKB-KW"/>
</dbReference>
<dbReference type="EMBL" id="PFFQ01000012">
    <property type="protein sequence ID" value="PIW18671.1"/>
    <property type="molecule type" value="Genomic_DNA"/>
</dbReference>